<dbReference type="Pfam" id="PF00487">
    <property type="entry name" value="FA_desaturase"/>
    <property type="match status" value="1"/>
</dbReference>
<feature type="domain" description="Fatty acid desaturase N-terminal" evidence="8">
    <location>
        <begin position="25"/>
        <end position="63"/>
    </location>
</feature>
<dbReference type="CDD" id="cd03507">
    <property type="entry name" value="Delta12-FADS-like"/>
    <property type="match status" value="1"/>
</dbReference>
<evidence type="ECO:0000259" key="8">
    <source>
        <dbReference type="Pfam" id="PF11960"/>
    </source>
</evidence>
<dbReference type="PANTHER" id="PTHR32100">
    <property type="entry name" value="OMEGA-6 FATTY ACID DESATURASE, CHLOROPLASTIC"/>
    <property type="match status" value="1"/>
</dbReference>
<dbReference type="InterPro" id="IPR005804">
    <property type="entry name" value="FA_desaturase_dom"/>
</dbReference>
<feature type="transmembrane region" description="Helical" evidence="6">
    <location>
        <begin position="51"/>
        <end position="69"/>
    </location>
</feature>
<comment type="caution">
    <text evidence="9">The sequence shown here is derived from an EMBL/GenBank/DDBJ whole genome shotgun (WGS) entry which is preliminary data.</text>
</comment>
<evidence type="ECO:0000256" key="5">
    <source>
        <dbReference type="ARBA" id="ARBA00023136"/>
    </source>
</evidence>
<dbReference type="InterPro" id="IPR012171">
    <property type="entry name" value="Fatty_acid_desaturase"/>
</dbReference>
<evidence type="ECO:0000256" key="2">
    <source>
        <dbReference type="ARBA" id="ARBA00005189"/>
    </source>
</evidence>
<keyword evidence="5 6" id="KW-0472">Membrane</keyword>
<feature type="domain" description="Fatty acid desaturase" evidence="7">
    <location>
        <begin position="81"/>
        <end position="354"/>
    </location>
</feature>
<reference evidence="9" key="1">
    <citation type="journal article" date="2022" name="IScience">
        <title>Evolution of zygomycete secretomes and the origins of terrestrial fungal ecologies.</title>
        <authorList>
            <person name="Chang Y."/>
            <person name="Wang Y."/>
            <person name="Mondo S."/>
            <person name="Ahrendt S."/>
            <person name="Andreopoulos W."/>
            <person name="Barry K."/>
            <person name="Beard J."/>
            <person name="Benny G.L."/>
            <person name="Blankenship S."/>
            <person name="Bonito G."/>
            <person name="Cuomo C."/>
            <person name="Desiro A."/>
            <person name="Gervers K.A."/>
            <person name="Hundley H."/>
            <person name="Kuo A."/>
            <person name="LaButti K."/>
            <person name="Lang B.F."/>
            <person name="Lipzen A."/>
            <person name="O'Donnell K."/>
            <person name="Pangilinan J."/>
            <person name="Reynolds N."/>
            <person name="Sandor L."/>
            <person name="Smith M.E."/>
            <person name="Tsang A."/>
            <person name="Grigoriev I.V."/>
            <person name="Stajich J.E."/>
            <person name="Spatafora J.W."/>
        </authorList>
    </citation>
    <scope>NUCLEOTIDE SEQUENCE</scope>
    <source>
        <strain evidence="9">RSA 2281</strain>
    </source>
</reference>
<proteinExistence type="inferred from homology"/>
<evidence type="ECO:0000256" key="6">
    <source>
        <dbReference type="SAM" id="Phobius"/>
    </source>
</evidence>
<evidence type="ECO:0000313" key="10">
    <source>
        <dbReference type="Proteomes" id="UP001209540"/>
    </source>
</evidence>
<accession>A0AAD5JPY1</accession>
<keyword evidence="6" id="KW-0812">Transmembrane</keyword>
<dbReference type="Proteomes" id="UP001209540">
    <property type="component" value="Unassembled WGS sequence"/>
</dbReference>
<organism evidence="9 10">
    <name type="scientific">Phascolomyces articulosus</name>
    <dbReference type="NCBI Taxonomy" id="60185"/>
    <lineage>
        <taxon>Eukaryota</taxon>
        <taxon>Fungi</taxon>
        <taxon>Fungi incertae sedis</taxon>
        <taxon>Mucoromycota</taxon>
        <taxon>Mucoromycotina</taxon>
        <taxon>Mucoromycetes</taxon>
        <taxon>Mucorales</taxon>
        <taxon>Lichtheimiaceae</taxon>
        <taxon>Phascolomyces</taxon>
    </lineage>
</organism>
<dbReference type="Pfam" id="PF11960">
    <property type="entry name" value="DUF3474"/>
    <property type="match status" value="1"/>
</dbReference>
<evidence type="ECO:0000256" key="4">
    <source>
        <dbReference type="ARBA" id="ARBA00023002"/>
    </source>
</evidence>
<dbReference type="EMBL" id="JAIXMP010000036">
    <property type="protein sequence ID" value="KAI9249151.1"/>
    <property type="molecule type" value="Genomic_DNA"/>
</dbReference>
<dbReference type="GO" id="GO:0016717">
    <property type="term" value="F:oxidoreductase activity, acting on paired donors, with oxidation of a pair of donors resulting in the reduction of molecular oxygen to two molecules of water"/>
    <property type="evidence" value="ECO:0007669"/>
    <property type="project" value="InterPro"/>
</dbReference>
<dbReference type="GO" id="GO:0016020">
    <property type="term" value="C:membrane"/>
    <property type="evidence" value="ECO:0007669"/>
    <property type="project" value="UniProtKB-SubCell"/>
</dbReference>
<evidence type="ECO:0000256" key="1">
    <source>
        <dbReference type="ARBA" id="ARBA00004370"/>
    </source>
</evidence>
<dbReference type="AlphaFoldDB" id="A0AAD5JPY1"/>
<sequence>MAVDKSEQQQQPVIDEAIERGWEIPDFTIKEIRDAIPAHCFRRDTFRSFTYVFHDVFIMACLAYAATYIDTIPSAPLRVILWPLYWIAQGIVGTGVWVIGHECGHQAFSPSKTINNSVGMVLHSALLVPYHSWRISHSRHHKATGHMKKDQVFLPSTRSKVGLPKRDLDPEGDGPHTAFDESPIAMLWGMFVMFVFGWPMYLLCNISGQSYPGWASHFNPYCAIFEDHQVWDVIQSTAGVSVTISALVYLGQTYGSLAVIKFYVIPYLFVNFWLVLITYLQHTHPDLPHYRETTWNFQRGAALTVDRSFGILDYFHHHIADSHVAHHFFSTMPHYHAVEATHYIKKALGKHYQSDMTPIFTALLQSWRECRFVEDEGDVVFYKR</sequence>
<feature type="transmembrane region" description="Helical" evidence="6">
    <location>
        <begin position="262"/>
        <end position="280"/>
    </location>
</feature>
<reference evidence="9" key="2">
    <citation type="submission" date="2023-02" db="EMBL/GenBank/DDBJ databases">
        <authorList>
            <consortium name="DOE Joint Genome Institute"/>
            <person name="Mondo S.J."/>
            <person name="Chang Y."/>
            <person name="Wang Y."/>
            <person name="Ahrendt S."/>
            <person name="Andreopoulos W."/>
            <person name="Barry K."/>
            <person name="Beard J."/>
            <person name="Benny G.L."/>
            <person name="Blankenship S."/>
            <person name="Bonito G."/>
            <person name="Cuomo C."/>
            <person name="Desiro A."/>
            <person name="Gervers K.A."/>
            <person name="Hundley H."/>
            <person name="Kuo A."/>
            <person name="LaButti K."/>
            <person name="Lang B.F."/>
            <person name="Lipzen A."/>
            <person name="O'Donnell K."/>
            <person name="Pangilinan J."/>
            <person name="Reynolds N."/>
            <person name="Sandor L."/>
            <person name="Smith M.W."/>
            <person name="Tsang A."/>
            <person name="Grigoriev I.V."/>
            <person name="Stajich J.E."/>
            <person name="Spatafora J.W."/>
        </authorList>
    </citation>
    <scope>NUCLEOTIDE SEQUENCE</scope>
    <source>
        <strain evidence="9">RSA 2281</strain>
    </source>
</reference>
<comment type="similarity">
    <text evidence="3">Belongs to the fatty acid desaturase type 1 family.</text>
</comment>
<comment type="subcellular location">
    <subcellularLocation>
        <location evidence="1">Membrane</location>
    </subcellularLocation>
</comment>
<keyword evidence="10" id="KW-1185">Reference proteome</keyword>
<evidence type="ECO:0000313" key="9">
    <source>
        <dbReference type="EMBL" id="KAI9249151.1"/>
    </source>
</evidence>
<evidence type="ECO:0000259" key="7">
    <source>
        <dbReference type="Pfam" id="PF00487"/>
    </source>
</evidence>
<comment type="pathway">
    <text evidence="2">Lipid metabolism.</text>
</comment>
<evidence type="ECO:0000256" key="3">
    <source>
        <dbReference type="ARBA" id="ARBA00009295"/>
    </source>
</evidence>
<name>A0AAD5JPY1_9FUNG</name>
<keyword evidence="4" id="KW-0560">Oxidoreductase</keyword>
<feature type="transmembrane region" description="Helical" evidence="6">
    <location>
        <begin position="233"/>
        <end position="250"/>
    </location>
</feature>
<gene>
    <name evidence="9" type="ORF">BDA99DRAFT_445762</name>
</gene>
<protein>
    <submittedName>
        <fullName evidence="9">Delta-12-fatty acid desaturase</fullName>
    </submittedName>
</protein>
<feature type="transmembrane region" description="Helical" evidence="6">
    <location>
        <begin position="184"/>
        <end position="203"/>
    </location>
</feature>
<feature type="transmembrane region" description="Helical" evidence="6">
    <location>
        <begin position="81"/>
        <end position="100"/>
    </location>
</feature>
<dbReference type="InterPro" id="IPR021863">
    <property type="entry name" value="FAS_N"/>
</dbReference>
<keyword evidence="6" id="KW-1133">Transmembrane helix</keyword>
<dbReference type="GO" id="GO:0006629">
    <property type="term" value="P:lipid metabolic process"/>
    <property type="evidence" value="ECO:0007669"/>
    <property type="project" value="InterPro"/>
</dbReference>